<accession>A0A166QD91</accession>
<evidence type="ECO:0000313" key="3">
    <source>
        <dbReference type="Proteomes" id="UP000076532"/>
    </source>
</evidence>
<evidence type="ECO:0000313" key="2">
    <source>
        <dbReference type="EMBL" id="KZP27016.1"/>
    </source>
</evidence>
<proteinExistence type="predicted"/>
<dbReference type="AlphaFoldDB" id="A0A166QD91"/>
<reference evidence="2 3" key="1">
    <citation type="journal article" date="2016" name="Mol. Biol. Evol.">
        <title>Comparative Genomics of Early-Diverging Mushroom-Forming Fungi Provides Insights into the Origins of Lignocellulose Decay Capabilities.</title>
        <authorList>
            <person name="Nagy L.G."/>
            <person name="Riley R."/>
            <person name="Tritt A."/>
            <person name="Adam C."/>
            <person name="Daum C."/>
            <person name="Floudas D."/>
            <person name="Sun H."/>
            <person name="Yadav J.S."/>
            <person name="Pangilinan J."/>
            <person name="Larsson K.H."/>
            <person name="Matsuura K."/>
            <person name="Barry K."/>
            <person name="Labutti K."/>
            <person name="Kuo R."/>
            <person name="Ohm R.A."/>
            <person name="Bhattacharya S.S."/>
            <person name="Shirouzu T."/>
            <person name="Yoshinaga Y."/>
            <person name="Martin F.M."/>
            <person name="Grigoriev I.V."/>
            <person name="Hibbett D.S."/>
        </authorList>
    </citation>
    <scope>NUCLEOTIDE SEQUENCE [LARGE SCALE GENOMIC DNA]</scope>
    <source>
        <strain evidence="2 3">CBS 109695</strain>
    </source>
</reference>
<keyword evidence="3" id="KW-1185">Reference proteome</keyword>
<sequence length="217" mass="23258">MRDTDILGLAPFDARPDIGDARRVARCEGASATNRLGEAHEHSCWRALSIYLDLVASTKERLGRLNDLSHPRVFCDIHRCPPGTATGVDRDIVSHRIACRPCATTLLPLKKCSISSWMRVAAAFSGILDPPLRRSPSTPPEGHDSSRTGANEQVGIAQASTVAEYDAGVVHMSDIPNTSTSLAARRLTRVGGMRGLLPCDIVCEGTSPLAVHNSGQL</sequence>
<evidence type="ECO:0000256" key="1">
    <source>
        <dbReference type="SAM" id="MobiDB-lite"/>
    </source>
</evidence>
<name>A0A166QD91_9AGAM</name>
<feature type="region of interest" description="Disordered" evidence="1">
    <location>
        <begin position="129"/>
        <end position="151"/>
    </location>
</feature>
<protein>
    <submittedName>
        <fullName evidence="2">Uncharacterized protein</fullName>
    </submittedName>
</protein>
<dbReference type="Proteomes" id="UP000076532">
    <property type="component" value="Unassembled WGS sequence"/>
</dbReference>
<organism evidence="2 3">
    <name type="scientific">Athelia psychrophila</name>
    <dbReference type="NCBI Taxonomy" id="1759441"/>
    <lineage>
        <taxon>Eukaryota</taxon>
        <taxon>Fungi</taxon>
        <taxon>Dikarya</taxon>
        <taxon>Basidiomycota</taxon>
        <taxon>Agaricomycotina</taxon>
        <taxon>Agaricomycetes</taxon>
        <taxon>Agaricomycetidae</taxon>
        <taxon>Atheliales</taxon>
        <taxon>Atheliaceae</taxon>
        <taxon>Athelia</taxon>
    </lineage>
</organism>
<gene>
    <name evidence="2" type="ORF">FIBSPDRAFT_328238</name>
</gene>
<dbReference type="EMBL" id="KV417511">
    <property type="protein sequence ID" value="KZP27016.1"/>
    <property type="molecule type" value="Genomic_DNA"/>
</dbReference>